<feature type="non-terminal residue" evidence="1">
    <location>
        <position position="125"/>
    </location>
</feature>
<protein>
    <submittedName>
        <fullName evidence="1">Uncharacterized protein</fullName>
    </submittedName>
</protein>
<gene>
    <name evidence="1" type="ORF">AVDCRST_MAG12-2577</name>
</gene>
<dbReference type="EMBL" id="CADCVK010000367">
    <property type="protein sequence ID" value="CAA9499297.1"/>
    <property type="molecule type" value="Genomic_DNA"/>
</dbReference>
<reference evidence="1" key="1">
    <citation type="submission" date="2020-02" db="EMBL/GenBank/DDBJ databases">
        <authorList>
            <person name="Meier V. D."/>
        </authorList>
    </citation>
    <scope>NUCLEOTIDE SEQUENCE</scope>
    <source>
        <strain evidence="1">AVDCRST_MAG12</strain>
    </source>
</reference>
<evidence type="ECO:0000313" key="1">
    <source>
        <dbReference type="EMBL" id="CAA9499297.1"/>
    </source>
</evidence>
<proteinExistence type="predicted"/>
<accession>A0A6J4SLI8</accession>
<organism evidence="1">
    <name type="scientific">uncultured Rubrobacteraceae bacterium</name>
    <dbReference type="NCBI Taxonomy" id="349277"/>
    <lineage>
        <taxon>Bacteria</taxon>
        <taxon>Bacillati</taxon>
        <taxon>Actinomycetota</taxon>
        <taxon>Rubrobacteria</taxon>
        <taxon>Rubrobacterales</taxon>
        <taxon>Rubrobacteraceae</taxon>
        <taxon>environmental samples</taxon>
    </lineage>
</organism>
<dbReference type="AlphaFoldDB" id="A0A6J4SLI8"/>
<sequence length="125" mass="14247">MREIQKLERAWEIGLPDDLFADASERLLARWRVRAAQEYAAWMRKHPRPVRLTLQAVLCWSRSAEITDALVGLLIRLVHKIDAHAGKRVEGELIADLKRIRGKEGLLFSVAKAAAENPDETVRRA</sequence>
<name>A0A6J4SLI8_9ACTN</name>